<protein>
    <submittedName>
        <fullName evidence="2">Uncharacterized protein</fullName>
    </submittedName>
</protein>
<feature type="region of interest" description="Disordered" evidence="1">
    <location>
        <begin position="49"/>
        <end position="72"/>
    </location>
</feature>
<dbReference type="EMBL" id="KQ422422">
    <property type="protein sequence ID" value="KOF74880.1"/>
    <property type="molecule type" value="Genomic_DNA"/>
</dbReference>
<accession>A0A0L8GEA3</accession>
<organism evidence="2">
    <name type="scientific">Octopus bimaculoides</name>
    <name type="common">California two-spotted octopus</name>
    <dbReference type="NCBI Taxonomy" id="37653"/>
    <lineage>
        <taxon>Eukaryota</taxon>
        <taxon>Metazoa</taxon>
        <taxon>Spiralia</taxon>
        <taxon>Lophotrochozoa</taxon>
        <taxon>Mollusca</taxon>
        <taxon>Cephalopoda</taxon>
        <taxon>Coleoidea</taxon>
        <taxon>Octopodiformes</taxon>
        <taxon>Octopoda</taxon>
        <taxon>Incirrata</taxon>
        <taxon>Octopodidae</taxon>
        <taxon>Octopus</taxon>
    </lineage>
</organism>
<evidence type="ECO:0000313" key="2">
    <source>
        <dbReference type="EMBL" id="KOF74880.1"/>
    </source>
</evidence>
<evidence type="ECO:0000256" key="1">
    <source>
        <dbReference type="SAM" id="MobiDB-lite"/>
    </source>
</evidence>
<proteinExistence type="predicted"/>
<reference evidence="2" key="1">
    <citation type="submission" date="2015-07" db="EMBL/GenBank/DDBJ databases">
        <title>MeaNS - Measles Nucleotide Surveillance Program.</title>
        <authorList>
            <person name="Tran T."/>
            <person name="Druce J."/>
        </authorList>
    </citation>
    <scope>NUCLEOTIDE SEQUENCE</scope>
    <source>
        <strain evidence="2">UCB-OBI-ISO-001</strain>
        <tissue evidence="2">Gonad</tissue>
    </source>
</reference>
<name>A0A0L8GEA3_OCTBM</name>
<dbReference type="AlphaFoldDB" id="A0A0L8GEA3"/>
<sequence length="185" mass="21958">MTALLAMCVKEEQRAVIRETVMVNLFITTISRESVNVINNFEDKEKMENFNNENTDVTNNNNKNNSKDNSRKFEDEFKRKTFLKGNIEAPHQQQLHPQQLQKQHISRQQNMKIFNKKSNDSIDQQQEENQQHIFIKIIRQRRVEHFFDYDFVKDFRKCLVKPNLLTLAPSEKGHITQKNCGLYTA</sequence>
<feature type="compositionally biased region" description="Low complexity" evidence="1">
    <location>
        <begin position="49"/>
        <end position="64"/>
    </location>
</feature>
<gene>
    <name evidence="2" type="ORF">OCBIM_22035529mg</name>
</gene>